<dbReference type="PaxDb" id="65489-OBART08G02540.1"/>
<evidence type="ECO:0000313" key="4">
    <source>
        <dbReference type="EnsemblPlants" id="OBART08G02540.1"/>
    </source>
</evidence>
<dbReference type="AlphaFoldDB" id="A0A0D3GW81"/>
<dbReference type="Pfam" id="PF20241">
    <property type="entry name" value="DUF6598"/>
    <property type="match status" value="2"/>
</dbReference>
<evidence type="ECO:0000256" key="2">
    <source>
        <dbReference type="SAM" id="MobiDB-lite"/>
    </source>
</evidence>
<evidence type="ECO:0000313" key="5">
    <source>
        <dbReference type="Proteomes" id="UP000026960"/>
    </source>
</evidence>
<evidence type="ECO:0000256" key="1">
    <source>
        <dbReference type="SAM" id="Coils"/>
    </source>
</evidence>
<dbReference type="HOGENOM" id="CLU_381029_0_0_1"/>
<proteinExistence type="predicted"/>
<accession>A0A0D3GW81</accession>
<reference evidence="4" key="1">
    <citation type="journal article" date="2009" name="Rice">
        <title>De Novo Next Generation Sequencing of Plant Genomes.</title>
        <authorList>
            <person name="Rounsley S."/>
            <person name="Marri P.R."/>
            <person name="Yu Y."/>
            <person name="He R."/>
            <person name="Sisneros N."/>
            <person name="Goicoechea J.L."/>
            <person name="Lee S.J."/>
            <person name="Angelova A."/>
            <person name="Kudrna D."/>
            <person name="Luo M."/>
            <person name="Affourtit J."/>
            <person name="Desany B."/>
            <person name="Knight J."/>
            <person name="Niazi F."/>
            <person name="Egholm M."/>
            <person name="Wing R.A."/>
        </authorList>
    </citation>
    <scope>NUCLEOTIDE SEQUENCE [LARGE SCALE GENOMIC DNA]</scope>
    <source>
        <strain evidence="4">cv. IRGC 105608</strain>
    </source>
</reference>
<feature type="domain" description="DUF6598" evidence="3">
    <location>
        <begin position="185"/>
        <end position="441"/>
    </location>
</feature>
<dbReference type="PANTHER" id="PTHR33065:SF177">
    <property type="entry name" value="OS08G0141000 PROTEIN"/>
    <property type="match status" value="1"/>
</dbReference>
<dbReference type="EnsemblPlants" id="OBART08G02540.1">
    <property type="protein sequence ID" value="OBART08G02540.1"/>
    <property type="gene ID" value="OBART08G02540"/>
</dbReference>
<organism evidence="4">
    <name type="scientific">Oryza barthii</name>
    <dbReference type="NCBI Taxonomy" id="65489"/>
    <lineage>
        <taxon>Eukaryota</taxon>
        <taxon>Viridiplantae</taxon>
        <taxon>Streptophyta</taxon>
        <taxon>Embryophyta</taxon>
        <taxon>Tracheophyta</taxon>
        <taxon>Spermatophyta</taxon>
        <taxon>Magnoliopsida</taxon>
        <taxon>Liliopsida</taxon>
        <taxon>Poales</taxon>
        <taxon>Poaceae</taxon>
        <taxon>BOP clade</taxon>
        <taxon>Oryzoideae</taxon>
        <taxon>Oryzeae</taxon>
        <taxon>Oryzinae</taxon>
        <taxon>Oryza</taxon>
    </lineage>
</organism>
<feature type="compositionally biased region" description="Basic and acidic residues" evidence="2">
    <location>
        <begin position="27"/>
        <end position="38"/>
    </location>
</feature>
<name>A0A0D3GW81_9ORYZ</name>
<dbReference type="InterPro" id="IPR046533">
    <property type="entry name" value="DUF6598"/>
</dbReference>
<protein>
    <recommendedName>
        <fullName evidence="3">DUF6598 domain-containing protein</fullName>
    </recommendedName>
</protein>
<dbReference type="PANTHER" id="PTHR33065">
    <property type="entry name" value="OS07G0486400 PROTEIN"/>
    <property type="match status" value="1"/>
</dbReference>
<evidence type="ECO:0000259" key="3">
    <source>
        <dbReference type="Pfam" id="PF20241"/>
    </source>
</evidence>
<reference evidence="4" key="2">
    <citation type="submission" date="2015-03" db="UniProtKB">
        <authorList>
            <consortium name="EnsemblPlants"/>
        </authorList>
    </citation>
    <scope>IDENTIFICATION</scope>
</reference>
<keyword evidence="1" id="KW-0175">Coiled coil</keyword>
<sequence length="823" mass="91838">MEAERWSDRERDDGGWMAAGSSSGAMVRRETRRSEVGLEKSSSLPPPLPKEAVKIDKKKTKKRSDYSIEDILKILDMSEEELAVVKEEWAEMEAKEKEEAPKVKETMVEWEARVKKRIEEENKAYREMMRSQDDDESSWDAIQYRKSWNARWSGTRGSFEDTTRIPPMRFTHKPALDYSAAGTPTLQVFFVKVAVAKGALQWPLDVFGIVAMRDVLDRNRNIVFHRTRDNCQTLTEEDRNLVLVGPTRAVALWMPEPVIIDVELKVKGTTESEDKGLSNLAVPLLCDDTSYSRLLHSGSYASKLSTLEFRLGYITSSVEATIFIRVIQGSWPDGLSAQFAAFTTGFYGKGMACRDSNMSIDDERIVLLDSRGEKVVVTSDGNIKLSRCVVSVESNAELKVSVKAWKADNNVVQNENVFTALEAGVSYATLDIVFCKLEISVAWSLISQYPVSANSMAEDAVTSDKLWRGRRRRAPGVAWLWMEDAASDDELRRGAVRGQRRTWPPATSLVRGVAAEDATANNKPAKDKAIGNELRRGAWTTEDAAVGDDLRHEAWTTKDAAAGDDPRHRAWRVGPLAMTPRCSAPDTYEDPPMRFTHKPPQDCTAYPLPTLQILSVKVAATKGSLQWPLDVFGMTAMRDSLDHNRNIIFHRTRDNCQSLTEEDRHLVLIGPTRAIALLMPEPVIIEVELKVKWTIESEDKDLSFLAVPLLCDDTYYSHVLNSGSYSSKLSTVEFKLGYIAASVEATISLRVIQGSWPDGFRGQFAACTTCTHRKDMAVANVGNERIVLHDSRGEKVVVSGDGKIELSRCVVSVESEGEPGAKL</sequence>
<feature type="compositionally biased region" description="Low complexity" evidence="2">
    <location>
        <begin position="15"/>
        <end position="26"/>
    </location>
</feature>
<feature type="coiled-coil region" evidence="1">
    <location>
        <begin position="68"/>
        <end position="135"/>
    </location>
</feature>
<feature type="region of interest" description="Disordered" evidence="2">
    <location>
        <begin position="1"/>
        <end position="60"/>
    </location>
</feature>
<dbReference type="Proteomes" id="UP000026960">
    <property type="component" value="Chromosome 8"/>
</dbReference>
<dbReference type="Gramene" id="OBART08G02540.1">
    <property type="protein sequence ID" value="OBART08G02540.1"/>
    <property type="gene ID" value="OBART08G02540"/>
</dbReference>
<dbReference type="eggNOG" id="ENOG502R3B0">
    <property type="taxonomic scope" value="Eukaryota"/>
</dbReference>
<keyword evidence="5" id="KW-1185">Reference proteome</keyword>
<feature type="domain" description="DUF6598" evidence="3">
    <location>
        <begin position="610"/>
        <end position="818"/>
    </location>
</feature>
<feature type="compositionally biased region" description="Basic and acidic residues" evidence="2">
    <location>
        <begin position="1"/>
        <end position="14"/>
    </location>
</feature>